<dbReference type="STRING" id="6182.A0A4Z2D7D2"/>
<dbReference type="InterPro" id="IPR005225">
    <property type="entry name" value="Small_GTP-bd"/>
</dbReference>
<evidence type="ECO:0000313" key="3">
    <source>
        <dbReference type="EMBL" id="TNN12393.1"/>
    </source>
</evidence>
<dbReference type="PRINTS" id="PR00449">
    <property type="entry name" value="RASTRNSFRMNG"/>
</dbReference>
<dbReference type="EMBL" id="SKCS01000232">
    <property type="protein sequence ID" value="TNN12393.1"/>
    <property type="molecule type" value="Genomic_DNA"/>
</dbReference>
<gene>
    <name evidence="3" type="ORF">EWB00_003777</name>
</gene>
<evidence type="ECO:0000256" key="1">
    <source>
        <dbReference type="ARBA" id="ARBA00022741"/>
    </source>
</evidence>
<evidence type="ECO:0000313" key="4">
    <source>
        <dbReference type="Proteomes" id="UP000311919"/>
    </source>
</evidence>
<organism evidence="3 4">
    <name type="scientific">Schistosoma japonicum</name>
    <name type="common">Blood fluke</name>
    <dbReference type="NCBI Taxonomy" id="6182"/>
    <lineage>
        <taxon>Eukaryota</taxon>
        <taxon>Metazoa</taxon>
        <taxon>Spiralia</taxon>
        <taxon>Lophotrochozoa</taxon>
        <taxon>Platyhelminthes</taxon>
        <taxon>Trematoda</taxon>
        <taxon>Digenea</taxon>
        <taxon>Strigeidida</taxon>
        <taxon>Schistosomatoidea</taxon>
        <taxon>Schistosomatidae</taxon>
        <taxon>Schistosoma</taxon>
    </lineage>
</organism>
<dbReference type="SMART" id="SM00173">
    <property type="entry name" value="RAS"/>
    <property type="match status" value="1"/>
</dbReference>
<dbReference type="GO" id="GO:0003924">
    <property type="term" value="F:GTPase activity"/>
    <property type="evidence" value="ECO:0007669"/>
    <property type="project" value="InterPro"/>
</dbReference>
<dbReference type="SMART" id="SM00174">
    <property type="entry name" value="RHO"/>
    <property type="match status" value="1"/>
</dbReference>
<keyword evidence="3" id="KW-0966">Cell projection</keyword>
<keyword evidence="3" id="KW-0969">Cilium</keyword>
<dbReference type="GO" id="GO:0005525">
    <property type="term" value="F:GTP binding"/>
    <property type="evidence" value="ECO:0007669"/>
    <property type="project" value="UniProtKB-KW"/>
</dbReference>
<dbReference type="PANTHER" id="PTHR47977">
    <property type="entry name" value="RAS-RELATED PROTEIN RAB"/>
    <property type="match status" value="1"/>
</dbReference>
<dbReference type="InterPro" id="IPR001806">
    <property type="entry name" value="Small_GTPase"/>
</dbReference>
<dbReference type="InterPro" id="IPR050227">
    <property type="entry name" value="Rab"/>
</dbReference>
<accession>A0A4Z2D7D2</accession>
<dbReference type="PROSITE" id="PS51419">
    <property type="entry name" value="RAB"/>
    <property type="match status" value="1"/>
</dbReference>
<reference evidence="3 4" key="1">
    <citation type="submission" date="2019-03" db="EMBL/GenBank/DDBJ databases">
        <title>An improved genome assembly of the fluke Schistosoma japonicum.</title>
        <authorList>
            <person name="Hu W."/>
            <person name="Luo F."/>
            <person name="Yin M."/>
            <person name="Mo X."/>
            <person name="Sun C."/>
            <person name="Wu Q."/>
            <person name="Zhu B."/>
            <person name="Xiang M."/>
            <person name="Wang J."/>
            <person name="Wang Y."/>
            <person name="Zhang T."/>
            <person name="Xu B."/>
            <person name="Zheng H."/>
            <person name="Feng Z."/>
        </authorList>
    </citation>
    <scope>NUCLEOTIDE SEQUENCE [LARGE SCALE GENOMIC DNA]</scope>
    <source>
        <strain evidence="3">HuSjv2</strain>
        <tissue evidence="3">Worms</tissue>
    </source>
</reference>
<dbReference type="Pfam" id="PF00071">
    <property type="entry name" value="Ras"/>
    <property type="match status" value="1"/>
</dbReference>
<dbReference type="Gene3D" id="3.40.50.300">
    <property type="entry name" value="P-loop containing nucleotide triphosphate hydrolases"/>
    <property type="match status" value="1"/>
</dbReference>
<dbReference type="Proteomes" id="UP000311919">
    <property type="component" value="Unassembled WGS sequence"/>
</dbReference>
<comment type="caution">
    <text evidence="3">The sequence shown here is derived from an EMBL/GenBank/DDBJ whole genome shotgun (WGS) entry which is preliminary data.</text>
</comment>
<protein>
    <submittedName>
        <fullName evidence="3">Intraflagellar transport protein 27 isoform 2</fullName>
    </submittedName>
</protein>
<dbReference type="PROSITE" id="PS51421">
    <property type="entry name" value="RAS"/>
    <property type="match status" value="1"/>
</dbReference>
<sequence>MQKLLRARCVLLGSKSCGKSSIIQSFRDDGREFSYNYRMSATVELIVKTLTVPELSDGIELFLYDIPGEEIFRDFMEHYTNRFNLVIVIFDVTDNESFTSAKLTLTEFMKSGGLCLLVLVGNKMDLKMRRSVDKEKAQKLADGLNIPYFETSAKEAVGIDAIFSYLIQQYYQLYTDAAQHYKSLV</sequence>
<dbReference type="FunFam" id="3.40.50.300:FF:001447">
    <property type="entry name" value="Ras-related protein Rab-1B"/>
    <property type="match status" value="1"/>
</dbReference>
<dbReference type="NCBIfam" id="TIGR00231">
    <property type="entry name" value="small_GTP"/>
    <property type="match status" value="1"/>
</dbReference>
<dbReference type="SMART" id="SM00175">
    <property type="entry name" value="RAB"/>
    <property type="match status" value="1"/>
</dbReference>
<evidence type="ECO:0000256" key="2">
    <source>
        <dbReference type="ARBA" id="ARBA00023134"/>
    </source>
</evidence>
<dbReference type="InterPro" id="IPR027417">
    <property type="entry name" value="P-loop_NTPase"/>
</dbReference>
<dbReference type="SUPFAM" id="SSF52540">
    <property type="entry name" value="P-loop containing nucleoside triphosphate hydrolases"/>
    <property type="match status" value="1"/>
</dbReference>
<name>A0A4Z2D7D2_SCHJA</name>
<keyword evidence="2" id="KW-0342">GTP-binding</keyword>
<dbReference type="AlphaFoldDB" id="A0A4Z2D7D2"/>
<dbReference type="OrthoDB" id="265044at2759"/>
<proteinExistence type="predicted"/>
<keyword evidence="1" id="KW-0547">Nucleotide-binding</keyword>
<keyword evidence="3" id="KW-0282">Flagellum</keyword>
<keyword evidence="4" id="KW-1185">Reference proteome</keyword>